<keyword evidence="3" id="KW-1185">Reference proteome</keyword>
<feature type="compositionally biased region" description="Basic and acidic residues" evidence="1">
    <location>
        <begin position="422"/>
        <end position="457"/>
    </location>
</feature>
<organism evidence="2 3">
    <name type="scientific">Aspergillus ellipticus CBS 707.79</name>
    <dbReference type="NCBI Taxonomy" id="1448320"/>
    <lineage>
        <taxon>Eukaryota</taxon>
        <taxon>Fungi</taxon>
        <taxon>Dikarya</taxon>
        <taxon>Ascomycota</taxon>
        <taxon>Pezizomycotina</taxon>
        <taxon>Eurotiomycetes</taxon>
        <taxon>Eurotiomycetidae</taxon>
        <taxon>Eurotiales</taxon>
        <taxon>Aspergillaceae</taxon>
        <taxon>Aspergillus</taxon>
        <taxon>Aspergillus subgen. Circumdati</taxon>
    </lineage>
</organism>
<accession>A0A319DIR8</accession>
<dbReference type="OrthoDB" id="4497058at2759"/>
<evidence type="ECO:0000313" key="3">
    <source>
        <dbReference type="Proteomes" id="UP000247810"/>
    </source>
</evidence>
<reference evidence="2 3" key="1">
    <citation type="submission" date="2018-02" db="EMBL/GenBank/DDBJ databases">
        <title>The genomes of Aspergillus section Nigri reveals drivers in fungal speciation.</title>
        <authorList>
            <consortium name="DOE Joint Genome Institute"/>
            <person name="Vesth T.C."/>
            <person name="Nybo J."/>
            <person name="Theobald S."/>
            <person name="Brandl J."/>
            <person name="Frisvad J.C."/>
            <person name="Nielsen K.F."/>
            <person name="Lyhne E.K."/>
            <person name="Kogle M.E."/>
            <person name="Kuo A."/>
            <person name="Riley R."/>
            <person name="Clum A."/>
            <person name="Nolan M."/>
            <person name="Lipzen A."/>
            <person name="Salamov A."/>
            <person name="Henrissat B."/>
            <person name="Wiebenga A."/>
            <person name="De vries R.P."/>
            <person name="Grigoriev I.V."/>
            <person name="Mortensen U.H."/>
            <person name="Andersen M.R."/>
            <person name="Baker S.E."/>
        </authorList>
    </citation>
    <scope>NUCLEOTIDE SEQUENCE [LARGE SCALE GENOMIC DNA]</scope>
    <source>
        <strain evidence="2 3">CBS 707.79</strain>
    </source>
</reference>
<dbReference type="EMBL" id="KZ825824">
    <property type="protein sequence ID" value="PYH97430.1"/>
    <property type="molecule type" value="Genomic_DNA"/>
</dbReference>
<feature type="compositionally biased region" description="Acidic residues" evidence="1">
    <location>
        <begin position="474"/>
        <end position="498"/>
    </location>
</feature>
<dbReference type="Proteomes" id="UP000247810">
    <property type="component" value="Unassembled WGS sequence"/>
</dbReference>
<name>A0A319DIR8_9EURO</name>
<gene>
    <name evidence="2" type="ORF">BO71DRAFT_318624</name>
</gene>
<evidence type="ECO:0000256" key="1">
    <source>
        <dbReference type="SAM" id="MobiDB-lite"/>
    </source>
</evidence>
<feature type="compositionally biased region" description="Low complexity" evidence="1">
    <location>
        <begin position="18"/>
        <end position="27"/>
    </location>
</feature>
<protein>
    <submittedName>
        <fullName evidence="2">Uncharacterized protein</fullName>
    </submittedName>
</protein>
<proteinExistence type="predicted"/>
<dbReference type="VEuPathDB" id="FungiDB:BO71DRAFT_318624"/>
<dbReference type="AlphaFoldDB" id="A0A319DIR8"/>
<feature type="region of interest" description="Disordered" evidence="1">
    <location>
        <begin position="1"/>
        <end position="27"/>
    </location>
</feature>
<feature type="region of interest" description="Disordered" evidence="1">
    <location>
        <begin position="422"/>
        <end position="498"/>
    </location>
</feature>
<sequence length="498" mass="57627">MGEEVPETPTAVLESETESSVAPSVASSDDLGPILEAEVHGLKVVLHMNCCEDDIVPSQWLMKANRTSVVRRPIWIFRHVENGRRVKVKRWSSVDIRFRGVFQALRKVPRFEGNLYEENGARVVRIPRKKSFEGSAKMQSWVVYALLDEIFKLLDIRQESEKPGQWFFLRPRILGCPMEYWTGYRQKHQDGPCTAGWISIDHNPNIHLARCVVPVYATETIPESPTSVLSENFKLLLGQLLIHTLRRHTPGDQIPDQEVYMIGLHGSKLHILRGIFPGSKLSRLWSGHYNAGTLHEEQDIELEILYDEREISNRHLGQFLDQLQWVQMTRYEEETDSHVFHVMASNEYDLWNRDEFRTVVRLISGLALYLMSGDARCGLLQRVFERFPGGYEGDEGVDEEVVDRAIAREIQEILKKERRLEEEERLKREEDERRARETESMKKSEAGQIRSLKDRGRPSPWYNWVWKDGKMGPEDDDEESSDDESDEDYEEGGGEGSS</sequence>
<evidence type="ECO:0000313" key="2">
    <source>
        <dbReference type="EMBL" id="PYH97430.1"/>
    </source>
</evidence>